<proteinExistence type="predicted"/>
<dbReference type="SUPFAM" id="SSF51126">
    <property type="entry name" value="Pectin lyase-like"/>
    <property type="match status" value="1"/>
</dbReference>
<dbReference type="Proteomes" id="UP000463700">
    <property type="component" value="Unassembled WGS sequence"/>
</dbReference>
<dbReference type="OrthoDB" id="9804661at2"/>
<protein>
    <recommendedName>
        <fullName evidence="2">Pectate lyase domain-containing protein</fullName>
    </recommendedName>
</protein>
<dbReference type="InterPro" id="IPR012334">
    <property type="entry name" value="Pectin_lyas_fold"/>
</dbReference>
<dbReference type="InterPro" id="IPR011050">
    <property type="entry name" value="Pectin_lyase_fold/virulence"/>
</dbReference>
<name>A0A6N6W4R4_9BURK</name>
<dbReference type="EMBL" id="VOSW01000107">
    <property type="protein sequence ID" value="KAE8754888.1"/>
    <property type="molecule type" value="Genomic_DNA"/>
</dbReference>
<sequence>MSSYGWCAQNGGGTGGLAADNAHAYTVTDRDQLIAALGGNNTPKIICIEGTIDMNADSNGNQMTKAHIGN</sequence>
<dbReference type="AlphaFoldDB" id="A0A6N6W4R4"/>
<evidence type="ECO:0000259" key="2">
    <source>
        <dbReference type="Pfam" id="PF00544"/>
    </source>
</evidence>
<evidence type="ECO:0000313" key="3">
    <source>
        <dbReference type="EMBL" id="KAE8754888.1"/>
    </source>
</evidence>
<evidence type="ECO:0000256" key="1">
    <source>
        <dbReference type="ARBA" id="ARBA00023239"/>
    </source>
</evidence>
<accession>A0A6N6W4R4</accession>
<feature type="domain" description="Pectate lyase" evidence="2">
    <location>
        <begin position="3"/>
        <end position="59"/>
    </location>
</feature>
<dbReference type="RefSeq" id="WP_154566496.1">
    <property type="nucleotide sequence ID" value="NZ_VOSW01000107.1"/>
</dbReference>
<keyword evidence="1" id="KW-0456">Lyase</keyword>
<reference evidence="3 4" key="1">
    <citation type="journal article" date="2020" name="Int. J. Syst. Evol. Microbiol.">
        <title>Paraburkholderia madseniana sp. nov., a phenolic acid-degrading bacterium isolated from acidic forest soil.</title>
        <authorList>
            <person name="Wilhelm R.C."/>
            <person name="Murphy S.J.L."/>
            <person name="Feriancek N.M."/>
            <person name="Karasz D.C."/>
            <person name="DeRito C.M."/>
            <person name="Newman J.D."/>
            <person name="Buckley D.H."/>
        </authorList>
    </citation>
    <scope>NUCLEOTIDE SEQUENCE [LARGE SCALE GENOMIC DNA]</scope>
    <source>
        <strain evidence="3 4">RP11</strain>
    </source>
</reference>
<evidence type="ECO:0000313" key="4">
    <source>
        <dbReference type="Proteomes" id="UP000463700"/>
    </source>
</evidence>
<comment type="caution">
    <text evidence="3">The sequence shown here is derived from an EMBL/GenBank/DDBJ whole genome shotgun (WGS) entry which is preliminary data.</text>
</comment>
<dbReference type="InterPro" id="IPR002022">
    <property type="entry name" value="Pec_lyase"/>
</dbReference>
<dbReference type="Gene3D" id="2.160.20.10">
    <property type="entry name" value="Single-stranded right-handed beta-helix, Pectin lyase-like"/>
    <property type="match status" value="1"/>
</dbReference>
<gene>
    <name evidence="3" type="ORF">FSO04_37325</name>
</gene>
<organism evidence="3 4">
    <name type="scientific">Paraburkholderia madseniana</name>
    <dbReference type="NCBI Taxonomy" id="2599607"/>
    <lineage>
        <taxon>Bacteria</taxon>
        <taxon>Pseudomonadati</taxon>
        <taxon>Pseudomonadota</taxon>
        <taxon>Betaproteobacteria</taxon>
        <taxon>Burkholderiales</taxon>
        <taxon>Burkholderiaceae</taxon>
        <taxon>Paraburkholderia</taxon>
    </lineage>
</organism>
<dbReference type="Pfam" id="PF00544">
    <property type="entry name" value="Pectate_lyase_4"/>
    <property type="match status" value="1"/>
</dbReference>